<organism evidence="2 3">
    <name type="scientific">Panicum virgatum</name>
    <name type="common">Blackwell switchgrass</name>
    <dbReference type="NCBI Taxonomy" id="38727"/>
    <lineage>
        <taxon>Eukaryota</taxon>
        <taxon>Viridiplantae</taxon>
        <taxon>Streptophyta</taxon>
        <taxon>Embryophyta</taxon>
        <taxon>Tracheophyta</taxon>
        <taxon>Spermatophyta</taxon>
        <taxon>Magnoliopsida</taxon>
        <taxon>Liliopsida</taxon>
        <taxon>Poales</taxon>
        <taxon>Poaceae</taxon>
        <taxon>PACMAD clade</taxon>
        <taxon>Panicoideae</taxon>
        <taxon>Panicodae</taxon>
        <taxon>Paniceae</taxon>
        <taxon>Panicinae</taxon>
        <taxon>Panicum</taxon>
        <taxon>Panicum sect. Hiantes</taxon>
    </lineage>
</organism>
<feature type="compositionally biased region" description="Basic residues" evidence="1">
    <location>
        <begin position="40"/>
        <end position="49"/>
    </location>
</feature>
<dbReference type="AlphaFoldDB" id="A0A8T0P0S9"/>
<comment type="caution">
    <text evidence="2">The sequence shown here is derived from an EMBL/GenBank/DDBJ whole genome shotgun (WGS) entry which is preliminary data.</text>
</comment>
<gene>
    <name evidence="2" type="ORF">PVAP13_9KG624050</name>
</gene>
<evidence type="ECO:0000313" key="2">
    <source>
        <dbReference type="EMBL" id="KAG2553832.1"/>
    </source>
</evidence>
<reference evidence="2" key="1">
    <citation type="submission" date="2020-05" db="EMBL/GenBank/DDBJ databases">
        <title>WGS assembly of Panicum virgatum.</title>
        <authorList>
            <person name="Lovell J.T."/>
            <person name="Jenkins J."/>
            <person name="Shu S."/>
            <person name="Juenger T.E."/>
            <person name="Schmutz J."/>
        </authorList>
    </citation>
    <scope>NUCLEOTIDE SEQUENCE</scope>
    <source>
        <strain evidence="2">AP13</strain>
    </source>
</reference>
<protein>
    <submittedName>
        <fullName evidence="2">Uncharacterized protein</fullName>
    </submittedName>
</protein>
<feature type="region of interest" description="Disordered" evidence="1">
    <location>
        <begin position="81"/>
        <end position="102"/>
    </location>
</feature>
<proteinExistence type="predicted"/>
<name>A0A8T0P0S9_PANVG</name>
<evidence type="ECO:0000313" key="3">
    <source>
        <dbReference type="Proteomes" id="UP000823388"/>
    </source>
</evidence>
<dbReference type="EMBL" id="CM029053">
    <property type="protein sequence ID" value="KAG2553832.1"/>
    <property type="molecule type" value="Genomic_DNA"/>
</dbReference>
<evidence type="ECO:0000256" key="1">
    <source>
        <dbReference type="SAM" id="MobiDB-lite"/>
    </source>
</evidence>
<keyword evidence="3" id="KW-1185">Reference proteome</keyword>
<accession>A0A8T0P0S9</accession>
<sequence length="131" mass="14315">MVDADAAHNSLPTSRIARSRVQTPAPQARAIGPHTTCPSSRHHARRRSPARWWLRDPPLTPSENFLPPHMLKFFGDLSISRPRRVHDPRPGTGMGEISSPQAVTGRKTGTFCFLGGKNVLPIPVGDCPLPS</sequence>
<feature type="region of interest" description="Disordered" evidence="1">
    <location>
        <begin position="1"/>
        <end position="49"/>
    </location>
</feature>
<dbReference type="Proteomes" id="UP000823388">
    <property type="component" value="Chromosome 9K"/>
</dbReference>